<dbReference type="SUPFAM" id="SSF47336">
    <property type="entry name" value="ACP-like"/>
    <property type="match status" value="1"/>
</dbReference>
<comment type="similarity">
    <text evidence="2">Belongs to the ATP-dependent AMP-binding enzyme family.</text>
</comment>
<dbReference type="InterPro" id="IPR009081">
    <property type="entry name" value="PP-bd_ACP"/>
</dbReference>
<dbReference type="CDD" id="cd19531">
    <property type="entry name" value="LCL_NRPS-like"/>
    <property type="match status" value="1"/>
</dbReference>
<proteinExistence type="inferred from homology"/>
<dbReference type="FunFam" id="3.30.559.10:FF:000012">
    <property type="entry name" value="Non-ribosomal peptide synthetase"/>
    <property type="match status" value="1"/>
</dbReference>
<dbReference type="Gene3D" id="3.40.50.12780">
    <property type="entry name" value="N-terminal domain of ligase-like"/>
    <property type="match status" value="1"/>
</dbReference>
<dbReference type="InterPro" id="IPR025110">
    <property type="entry name" value="AMP-bd_C"/>
</dbReference>
<feature type="non-terminal residue" evidence="6">
    <location>
        <position position="1"/>
    </location>
</feature>
<dbReference type="SUPFAM" id="SSF56801">
    <property type="entry name" value="Acetyl-CoA synthetase-like"/>
    <property type="match status" value="2"/>
</dbReference>
<dbReference type="AlphaFoldDB" id="A0A841H8U9"/>
<dbReference type="PROSITE" id="PS00455">
    <property type="entry name" value="AMP_BINDING"/>
    <property type="match status" value="1"/>
</dbReference>
<evidence type="ECO:0000256" key="1">
    <source>
        <dbReference type="ARBA" id="ARBA00001957"/>
    </source>
</evidence>
<dbReference type="Pfam" id="PF00668">
    <property type="entry name" value="Condensation"/>
    <property type="match status" value="1"/>
</dbReference>
<dbReference type="Gene3D" id="1.10.1200.10">
    <property type="entry name" value="ACP-like"/>
    <property type="match status" value="1"/>
</dbReference>
<reference evidence="6 7" key="1">
    <citation type="submission" date="2020-08" db="EMBL/GenBank/DDBJ databases">
        <title>Genomic Encyclopedia of Type Strains, Phase IV (KMG-IV): sequencing the most valuable type-strain genomes for metagenomic binning, comparative biology and taxonomic classification.</title>
        <authorList>
            <person name="Goeker M."/>
        </authorList>
    </citation>
    <scope>NUCLEOTIDE SEQUENCE [LARGE SCALE GENOMIC DNA]</scope>
    <source>
        <strain evidence="6 7">DSM 29007</strain>
    </source>
</reference>
<dbReference type="SUPFAM" id="SSF52777">
    <property type="entry name" value="CoA-dependent acyltransferases"/>
    <property type="match status" value="2"/>
</dbReference>
<dbReference type="Pfam" id="PF00550">
    <property type="entry name" value="PP-binding"/>
    <property type="match status" value="1"/>
</dbReference>
<dbReference type="GO" id="GO:0009366">
    <property type="term" value="C:enterobactin synthetase complex"/>
    <property type="evidence" value="ECO:0007669"/>
    <property type="project" value="TreeGrafter"/>
</dbReference>
<sequence length="865" mass="93886">RFVPCPFGAPGGRMYRVMDRVRRRADGEIEYLGRTDFQVKVRGFRIELGEIEARLLEHPQVQAAVVMARDDAAGGRQLVAYCMCPGAVEVESLRAHLGERLPAYMVPAAYVRLDALPLTPNGKVDRKALPAPDADAFGVRGYEAPVGETEQAVAAIWAELLGVDRVGRGDDFFHLGGHSLLGVRVASRLRQVLGVETAPGDLFARPVLADFARGLQSAARSVETVIAPVDRTGDIPLSFAQQRLWFLEQLGGTGGAYNVPLRLRLRGALDRDALMRALDGVVARHEALRTTFPAVDGEPVQRIASVPDSAFRLVEHDLHAALDAEDELHRLTREEAAAPFDLAHGSLLRGRLVRMAEDDHVLLVIMHHIVSDGWSMGVFVRELGALYAAFARGEADPLAPLPIQYADYAAWHRRSVEGAFLEAQAAYWTRTLSGAPEFIELPTDRPRPARQDFAGASLAVELDEGLSDSLRALSQRHGTTLYMTLLAGWAAVLARLSGQDDVVIGTPSANRGRAEVEELIGFFVNTLPVRVDLSGGPTVGGLLDRVKARALEAQRNQDIPFEQVVERVRPTRSRAYSPLFQVMFAWQNTPGGDLHLPGLTVSEAGGADADAAQFDLTLSLWERGGRIVGTLEYATALFARATAERHAAYLLRTLQEMTADDNRPVDRLPLLPEAERRLVLEGLNATDRPYPAGLCVHDLFRAQAARTPDAAALVWRGERVTYAEMDRRANRIAHALRRRGAGPEVRVGICLPRTPDLVASMLGVLAAGAAYVPLDPAYPRERLGYMLEDAGVTLVITDSALADRLPEGPATLLLDVEGAALAAEPETALESGVGPENLSHVIFTSGSTGRPKGVMIRHASTVVLL</sequence>
<dbReference type="InterPro" id="IPR045851">
    <property type="entry name" value="AMP-bd_C_sf"/>
</dbReference>
<dbReference type="GO" id="GO:0043041">
    <property type="term" value="P:amino acid activation for nonribosomal peptide biosynthetic process"/>
    <property type="evidence" value="ECO:0007669"/>
    <property type="project" value="TreeGrafter"/>
</dbReference>
<dbReference type="Proteomes" id="UP000582837">
    <property type="component" value="Unassembled WGS sequence"/>
</dbReference>
<comment type="cofactor">
    <cofactor evidence="1">
        <name>pantetheine 4'-phosphate</name>
        <dbReference type="ChEBI" id="CHEBI:47942"/>
    </cofactor>
</comment>
<dbReference type="Gene3D" id="3.30.559.10">
    <property type="entry name" value="Chloramphenicol acetyltransferase-like domain"/>
    <property type="match status" value="1"/>
</dbReference>
<dbReference type="RefSeq" id="WP_183685871.1">
    <property type="nucleotide sequence ID" value="NZ_JACHIA010000048.1"/>
</dbReference>
<dbReference type="Gene3D" id="3.40.50.980">
    <property type="match status" value="2"/>
</dbReference>
<dbReference type="FunFam" id="1.10.1200.10:FF:000005">
    <property type="entry name" value="Nonribosomal peptide synthetase 1"/>
    <property type="match status" value="1"/>
</dbReference>
<dbReference type="PROSITE" id="PS00012">
    <property type="entry name" value="PHOSPHOPANTETHEINE"/>
    <property type="match status" value="1"/>
</dbReference>
<accession>A0A841H8U9</accession>
<dbReference type="PANTHER" id="PTHR45527">
    <property type="entry name" value="NONRIBOSOMAL PEPTIDE SYNTHETASE"/>
    <property type="match status" value="1"/>
</dbReference>
<dbReference type="InterPro" id="IPR023213">
    <property type="entry name" value="CAT-like_dom_sf"/>
</dbReference>
<dbReference type="FunFam" id="3.30.300.30:FF:000010">
    <property type="entry name" value="Enterobactin synthetase component F"/>
    <property type="match status" value="1"/>
</dbReference>
<dbReference type="Gene3D" id="3.30.559.30">
    <property type="entry name" value="Nonribosomal peptide synthetase, condensation domain"/>
    <property type="match status" value="1"/>
</dbReference>
<dbReference type="GO" id="GO:0047527">
    <property type="term" value="F:2,3-dihydroxybenzoate-serine ligase activity"/>
    <property type="evidence" value="ECO:0007669"/>
    <property type="project" value="TreeGrafter"/>
</dbReference>
<dbReference type="InterPro" id="IPR001242">
    <property type="entry name" value="Condensation_dom"/>
</dbReference>
<dbReference type="PANTHER" id="PTHR45527:SF1">
    <property type="entry name" value="FATTY ACID SYNTHASE"/>
    <property type="match status" value="1"/>
</dbReference>
<organism evidence="6 7">
    <name type="scientific">Longimicrobium terrae</name>
    <dbReference type="NCBI Taxonomy" id="1639882"/>
    <lineage>
        <taxon>Bacteria</taxon>
        <taxon>Pseudomonadati</taxon>
        <taxon>Gemmatimonadota</taxon>
        <taxon>Longimicrobiia</taxon>
        <taxon>Longimicrobiales</taxon>
        <taxon>Longimicrobiaceae</taxon>
        <taxon>Longimicrobium</taxon>
    </lineage>
</organism>
<keyword evidence="3" id="KW-0596">Phosphopantetheine</keyword>
<feature type="non-terminal residue" evidence="6">
    <location>
        <position position="865"/>
    </location>
</feature>
<feature type="domain" description="Carrier" evidence="5">
    <location>
        <begin position="144"/>
        <end position="219"/>
    </location>
</feature>
<keyword evidence="7" id="KW-1185">Reference proteome</keyword>
<dbReference type="PROSITE" id="PS50075">
    <property type="entry name" value="CARRIER"/>
    <property type="match status" value="1"/>
</dbReference>
<comment type="caution">
    <text evidence="6">The sequence shown here is derived from an EMBL/GenBank/DDBJ whole genome shotgun (WGS) entry which is preliminary data.</text>
</comment>
<dbReference type="EMBL" id="JACHIA010000048">
    <property type="protein sequence ID" value="MBB6074109.1"/>
    <property type="molecule type" value="Genomic_DNA"/>
</dbReference>
<gene>
    <name evidence="6" type="ORF">HNQ61_005791</name>
</gene>
<evidence type="ECO:0000313" key="7">
    <source>
        <dbReference type="Proteomes" id="UP000582837"/>
    </source>
</evidence>
<dbReference type="InterPro" id="IPR000873">
    <property type="entry name" value="AMP-dep_synth/lig_dom"/>
</dbReference>
<dbReference type="GO" id="GO:0009239">
    <property type="term" value="P:enterobactin biosynthetic process"/>
    <property type="evidence" value="ECO:0007669"/>
    <property type="project" value="TreeGrafter"/>
</dbReference>
<dbReference type="InterPro" id="IPR042099">
    <property type="entry name" value="ANL_N_sf"/>
</dbReference>
<evidence type="ECO:0000256" key="2">
    <source>
        <dbReference type="ARBA" id="ARBA00006432"/>
    </source>
</evidence>
<name>A0A841H8U9_9BACT</name>
<dbReference type="GO" id="GO:0031177">
    <property type="term" value="F:phosphopantetheine binding"/>
    <property type="evidence" value="ECO:0007669"/>
    <property type="project" value="TreeGrafter"/>
</dbReference>
<protein>
    <submittedName>
        <fullName evidence="6">Non-ribosomal peptide synthetase component F</fullName>
    </submittedName>
</protein>
<dbReference type="InterPro" id="IPR036736">
    <property type="entry name" value="ACP-like_sf"/>
</dbReference>
<evidence type="ECO:0000313" key="6">
    <source>
        <dbReference type="EMBL" id="MBB6074109.1"/>
    </source>
</evidence>
<dbReference type="GO" id="GO:0005829">
    <property type="term" value="C:cytosol"/>
    <property type="evidence" value="ECO:0007669"/>
    <property type="project" value="TreeGrafter"/>
</dbReference>
<dbReference type="Gene3D" id="3.30.300.30">
    <property type="match status" value="1"/>
</dbReference>
<dbReference type="InterPro" id="IPR006162">
    <property type="entry name" value="Ppantetheine_attach_site"/>
</dbReference>
<dbReference type="Pfam" id="PF00501">
    <property type="entry name" value="AMP-binding"/>
    <property type="match status" value="1"/>
</dbReference>
<dbReference type="InterPro" id="IPR020845">
    <property type="entry name" value="AMP-binding_CS"/>
</dbReference>
<dbReference type="Pfam" id="PF13193">
    <property type="entry name" value="AMP-binding_C"/>
    <property type="match status" value="1"/>
</dbReference>
<evidence type="ECO:0000256" key="4">
    <source>
        <dbReference type="ARBA" id="ARBA00022553"/>
    </source>
</evidence>
<evidence type="ECO:0000256" key="3">
    <source>
        <dbReference type="ARBA" id="ARBA00022450"/>
    </source>
</evidence>
<dbReference type="FunFam" id="3.40.50.980:FF:000001">
    <property type="entry name" value="Non-ribosomal peptide synthetase"/>
    <property type="match status" value="1"/>
</dbReference>
<keyword evidence="4" id="KW-0597">Phosphoprotein</keyword>
<evidence type="ECO:0000259" key="5">
    <source>
        <dbReference type="PROSITE" id="PS50075"/>
    </source>
</evidence>